<evidence type="ECO:0000256" key="5">
    <source>
        <dbReference type="PROSITE-ProRule" id="PRU00169"/>
    </source>
</evidence>
<evidence type="ECO:0000256" key="2">
    <source>
        <dbReference type="ARBA" id="ARBA00012438"/>
    </source>
</evidence>
<dbReference type="Pfam" id="PF02518">
    <property type="entry name" value="HATPase_c"/>
    <property type="match status" value="1"/>
</dbReference>
<accession>A0ABS7X3E4</accession>
<dbReference type="CDD" id="cd16922">
    <property type="entry name" value="HATPase_EvgS-ArcB-TorS-like"/>
    <property type="match status" value="1"/>
</dbReference>
<dbReference type="PRINTS" id="PR00344">
    <property type="entry name" value="BCTRLSENSOR"/>
</dbReference>
<dbReference type="SMART" id="SM00448">
    <property type="entry name" value="REC"/>
    <property type="match status" value="1"/>
</dbReference>
<protein>
    <recommendedName>
        <fullName evidence="2">histidine kinase</fullName>
        <ecNumber evidence="2">2.7.13.3</ecNumber>
    </recommendedName>
</protein>
<dbReference type="PROSITE" id="PS50109">
    <property type="entry name" value="HIS_KIN"/>
    <property type="match status" value="1"/>
</dbReference>
<dbReference type="Gene3D" id="1.10.287.130">
    <property type="match status" value="1"/>
</dbReference>
<keyword evidence="6" id="KW-0812">Transmembrane</keyword>
<dbReference type="CDD" id="cd00082">
    <property type="entry name" value="HisKA"/>
    <property type="match status" value="1"/>
</dbReference>
<dbReference type="PANTHER" id="PTHR45339">
    <property type="entry name" value="HYBRID SIGNAL TRANSDUCTION HISTIDINE KINASE J"/>
    <property type="match status" value="1"/>
</dbReference>
<evidence type="ECO:0000259" key="9">
    <source>
        <dbReference type="PROSITE" id="PS50110"/>
    </source>
</evidence>
<dbReference type="InterPro" id="IPR001789">
    <property type="entry name" value="Sig_transdc_resp-reg_receiver"/>
</dbReference>
<dbReference type="InterPro" id="IPR011047">
    <property type="entry name" value="Quinoprotein_ADH-like_sf"/>
</dbReference>
<dbReference type="InterPro" id="IPR015943">
    <property type="entry name" value="WD40/YVTN_repeat-like_dom_sf"/>
</dbReference>
<dbReference type="PROSITE" id="PS50110">
    <property type="entry name" value="RESPONSE_REGULATORY"/>
    <property type="match status" value="1"/>
</dbReference>
<organism evidence="10 11">
    <name type="scientific">Rheinheimera maricola</name>
    <dbReference type="NCBI Taxonomy" id="2793282"/>
    <lineage>
        <taxon>Bacteria</taxon>
        <taxon>Pseudomonadati</taxon>
        <taxon>Pseudomonadota</taxon>
        <taxon>Gammaproteobacteria</taxon>
        <taxon>Chromatiales</taxon>
        <taxon>Chromatiaceae</taxon>
        <taxon>Rheinheimera</taxon>
    </lineage>
</organism>
<dbReference type="InterPro" id="IPR013783">
    <property type="entry name" value="Ig-like_fold"/>
</dbReference>
<evidence type="ECO:0000259" key="8">
    <source>
        <dbReference type="PROSITE" id="PS50109"/>
    </source>
</evidence>
<evidence type="ECO:0000256" key="6">
    <source>
        <dbReference type="SAM" id="Phobius"/>
    </source>
</evidence>
<dbReference type="Pfam" id="PF00072">
    <property type="entry name" value="Response_reg"/>
    <property type="match status" value="1"/>
</dbReference>
<dbReference type="Proteomes" id="UP000663814">
    <property type="component" value="Unassembled WGS sequence"/>
</dbReference>
<dbReference type="Pfam" id="PF00512">
    <property type="entry name" value="HisKA"/>
    <property type="match status" value="1"/>
</dbReference>
<feature type="modified residue" description="4-aspartylphosphate" evidence="5">
    <location>
        <position position="1113"/>
    </location>
</feature>
<comment type="catalytic activity">
    <reaction evidence="1">
        <text>ATP + protein L-histidine = ADP + protein N-phospho-L-histidine.</text>
        <dbReference type="EC" id="2.7.13.3"/>
    </reaction>
</comment>
<keyword evidence="4" id="KW-0902">Two-component regulatory system</keyword>
<feature type="domain" description="Response regulatory" evidence="9">
    <location>
        <begin position="1064"/>
        <end position="1180"/>
    </location>
</feature>
<feature type="domain" description="Histidine kinase" evidence="8">
    <location>
        <begin position="821"/>
        <end position="1041"/>
    </location>
</feature>
<dbReference type="SUPFAM" id="SSF47384">
    <property type="entry name" value="Homodimeric domain of signal transducing histidine kinase"/>
    <property type="match status" value="1"/>
</dbReference>
<dbReference type="InterPro" id="IPR036097">
    <property type="entry name" value="HisK_dim/P_sf"/>
</dbReference>
<dbReference type="EMBL" id="JAERPS020000001">
    <property type="protein sequence ID" value="MBZ9610087.1"/>
    <property type="molecule type" value="Genomic_DNA"/>
</dbReference>
<proteinExistence type="predicted"/>
<keyword evidence="7" id="KW-0732">Signal</keyword>
<dbReference type="Gene3D" id="2.60.40.10">
    <property type="entry name" value="Immunoglobulins"/>
    <property type="match status" value="1"/>
</dbReference>
<dbReference type="SUPFAM" id="SSF50998">
    <property type="entry name" value="Quinoprotein alcohol dehydrogenase-like"/>
    <property type="match status" value="1"/>
</dbReference>
<dbReference type="CDD" id="cd17546">
    <property type="entry name" value="REC_hyHK_CKI1_RcsC-like"/>
    <property type="match status" value="1"/>
</dbReference>
<sequence length="1182" mass="131618">MIRQTMLTVVCCVCLLASLSPLAAEQSSGTPLLSNFKPKDYNGGTQNWAVLQDTRGLLYVGNNVGVLEYDGANWRMIPTSNKAVVRSLALAADGRIYVGSKGELGYVDTSAASGSQYVSLLHLIPPHQRNFQDVRQTFASAEGVYFISRDYIFLLQQDQQLRVWTTNSAFLKAFWLHDRLIVREEGRGLLELIDGEFKLLPGSELFAQTSVFMLEPYDQNTLLLGSREGELFLLDSTGAKPWQTDIAQELIDAKLYSGIRLSNGDYALGTTQNGLYIVNAEGQLKSHINKAFGLVDQNIRALYQDHQQGLWLALDHGLSRIDLSSALSYYNDANGLFGNVLALYQHQNQLYAGTSLGLYQRNKLNRFEAVEQVQKQTWDFISYADQLLIANSSGVYALQNQQVQLLRPSELASKVLYQSVQQPQRVFIGLQDGLASMRFDNGVWHDEGRVPGVSGNLNSILETADGHLWLGTLAHGVYRIRLPDNWQGGNSVPLTVQRFSKMQGLPSDNRNSVHWHQQQLLFATVSGFYRFDMTSERFQQDSALAAAFSGSQPWVRYPQTDKNNNLWLLTWDNDSGSRQAGVLLTDDAGQYHWHASALQPLQDIPLDTTLLDRQNVIWFGGAEGIFRFAITEHRSLAPRPPLVRQLRELSGETFYHGGALPTRLKLDAQSTALRFEYASPNFSHLLSAQFQVKLQGHDSNWSGWSNEQYRDYTNLPSGDYQFIVRSRDHEGKLQLSSPLNIHIASPWYNGMLAWTLYSLLIIMLFFLLLKWRTHSLLTEKQHLTSLIAQHTAHLQQTMSQLQHAKQTAEAATIAKGEFLANMSHELRTPLNAVLGFSELAQHTTDIQLQQSYLSKIRASGKILLSIINDILDFSKIEAGKLDLEQASFHLKTTVTEVTEMFSIQLQQKHLDFSLQLDSTLPDYVSGDALRLSQILINLLSNAIKFTDTGSITLTIGNQDPAQPYQLDFAVKDTGIGISASQQAQLFTAFSQADSSISRKYGGTGLGLAICQRLVALMGGKLQVSSEKGVGSTFSFSITFQPAQLDDTEPGEKPEIAKVSAAGHSILLVEDNYFNQALARIILQKLGYQVITANNGEQALQLANQHYISLILMDIEMPGINGYETARQLRQISNLAQTPIIAMTAHHSDDILQSCQQAGMNAMLTKPIDAASLAKLLTTWLAL</sequence>
<reference evidence="10 11" key="2">
    <citation type="submission" date="2021-08" db="EMBL/GenBank/DDBJ databases">
        <title>Rheinheimera aquimaris sp. nov., isolated from seawater of the East Sea in Korea.</title>
        <authorList>
            <person name="Kim K.H."/>
            <person name="Wenting R."/>
            <person name="Kim K.R."/>
            <person name="Jeon C.O."/>
        </authorList>
    </citation>
    <scope>NUCLEOTIDE SEQUENCE [LARGE SCALE GENOMIC DNA]</scope>
    <source>
        <strain evidence="10 11">MA-13</strain>
    </source>
</reference>
<dbReference type="SMART" id="SM00387">
    <property type="entry name" value="HATPase_c"/>
    <property type="match status" value="1"/>
</dbReference>
<feature type="signal peptide" evidence="7">
    <location>
        <begin position="1"/>
        <end position="23"/>
    </location>
</feature>
<dbReference type="SMART" id="SM00388">
    <property type="entry name" value="HisKA"/>
    <property type="match status" value="1"/>
</dbReference>
<gene>
    <name evidence="10" type="ORF">I4W93_000590</name>
</gene>
<reference evidence="10 11" key="1">
    <citation type="submission" date="2020-12" db="EMBL/GenBank/DDBJ databases">
        <authorList>
            <person name="Ruan W."/>
            <person name="Khan S.A."/>
            <person name="Jeon C.O."/>
        </authorList>
    </citation>
    <scope>NUCLEOTIDE SEQUENCE [LARGE SCALE GENOMIC DNA]</scope>
    <source>
        <strain evidence="10 11">MA-13</strain>
    </source>
</reference>
<dbReference type="RefSeq" id="WP_224673196.1">
    <property type="nucleotide sequence ID" value="NZ_JAERPS020000001.1"/>
</dbReference>
<evidence type="ECO:0000313" key="10">
    <source>
        <dbReference type="EMBL" id="MBZ9610087.1"/>
    </source>
</evidence>
<dbReference type="InterPro" id="IPR036890">
    <property type="entry name" value="HATPase_C_sf"/>
</dbReference>
<dbReference type="Gene3D" id="3.30.565.10">
    <property type="entry name" value="Histidine kinase-like ATPase, C-terminal domain"/>
    <property type="match status" value="1"/>
</dbReference>
<dbReference type="InterPro" id="IPR004358">
    <property type="entry name" value="Sig_transdc_His_kin-like_C"/>
</dbReference>
<comment type="caution">
    <text evidence="10">The sequence shown here is derived from an EMBL/GenBank/DDBJ whole genome shotgun (WGS) entry which is preliminary data.</text>
</comment>
<evidence type="ECO:0000256" key="4">
    <source>
        <dbReference type="ARBA" id="ARBA00023012"/>
    </source>
</evidence>
<keyword evidence="11" id="KW-1185">Reference proteome</keyword>
<keyword evidence="6" id="KW-0472">Membrane</keyword>
<dbReference type="InterPro" id="IPR003594">
    <property type="entry name" value="HATPase_dom"/>
</dbReference>
<feature type="transmembrane region" description="Helical" evidence="6">
    <location>
        <begin position="747"/>
        <end position="769"/>
    </location>
</feature>
<dbReference type="Gene3D" id="2.130.10.10">
    <property type="entry name" value="YVTN repeat-like/Quinoprotein amine dehydrogenase"/>
    <property type="match status" value="3"/>
</dbReference>
<evidence type="ECO:0000256" key="3">
    <source>
        <dbReference type="ARBA" id="ARBA00022553"/>
    </source>
</evidence>
<keyword evidence="6" id="KW-1133">Transmembrane helix</keyword>
<dbReference type="Gene3D" id="3.40.50.2300">
    <property type="match status" value="1"/>
</dbReference>
<evidence type="ECO:0000256" key="1">
    <source>
        <dbReference type="ARBA" id="ARBA00000085"/>
    </source>
</evidence>
<dbReference type="InterPro" id="IPR003661">
    <property type="entry name" value="HisK_dim/P_dom"/>
</dbReference>
<evidence type="ECO:0000313" key="11">
    <source>
        <dbReference type="Proteomes" id="UP000663814"/>
    </source>
</evidence>
<keyword evidence="3 5" id="KW-0597">Phosphoprotein</keyword>
<name>A0ABS7X3E4_9GAMM</name>
<evidence type="ECO:0000256" key="7">
    <source>
        <dbReference type="SAM" id="SignalP"/>
    </source>
</evidence>
<dbReference type="EC" id="2.7.13.3" evidence="2"/>
<dbReference type="InterPro" id="IPR005467">
    <property type="entry name" value="His_kinase_dom"/>
</dbReference>
<dbReference type="PANTHER" id="PTHR45339:SF1">
    <property type="entry name" value="HYBRID SIGNAL TRANSDUCTION HISTIDINE KINASE J"/>
    <property type="match status" value="1"/>
</dbReference>
<dbReference type="SUPFAM" id="SSF55874">
    <property type="entry name" value="ATPase domain of HSP90 chaperone/DNA topoisomerase II/histidine kinase"/>
    <property type="match status" value="1"/>
</dbReference>
<feature type="chain" id="PRO_5046938249" description="histidine kinase" evidence="7">
    <location>
        <begin position="24"/>
        <end position="1182"/>
    </location>
</feature>
<dbReference type="SUPFAM" id="SSF52172">
    <property type="entry name" value="CheY-like"/>
    <property type="match status" value="1"/>
</dbReference>
<dbReference type="InterPro" id="IPR011006">
    <property type="entry name" value="CheY-like_superfamily"/>
</dbReference>